<keyword evidence="1" id="KW-1133">Transmembrane helix</keyword>
<dbReference type="Proteomes" id="UP001648503">
    <property type="component" value="Unassembled WGS sequence"/>
</dbReference>
<keyword evidence="3" id="KW-1185">Reference proteome</keyword>
<accession>A0ABQ8ETH6</accession>
<evidence type="ECO:0008006" key="4">
    <source>
        <dbReference type="Google" id="ProtNLM"/>
    </source>
</evidence>
<reference evidence="2 3" key="1">
    <citation type="submission" date="2021-02" db="EMBL/GenBank/DDBJ databases">
        <title>Variation within the Batrachochytrium salamandrivorans European outbreak.</title>
        <authorList>
            <person name="Kelly M."/>
            <person name="Pasmans F."/>
            <person name="Shea T.P."/>
            <person name="Munoz J.F."/>
            <person name="Carranza S."/>
            <person name="Cuomo C.A."/>
            <person name="Martel A."/>
        </authorList>
    </citation>
    <scope>NUCLEOTIDE SEQUENCE [LARGE SCALE GENOMIC DNA]</scope>
    <source>
        <strain evidence="2 3">AMFP18/2</strain>
    </source>
</reference>
<organism evidence="2 3">
    <name type="scientific">Batrachochytrium salamandrivorans</name>
    <dbReference type="NCBI Taxonomy" id="1357716"/>
    <lineage>
        <taxon>Eukaryota</taxon>
        <taxon>Fungi</taxon>
        <taxon>Fungi incertae sedis</taxon>
        <taxon>Chytridiomycota</taxon>
        <taxon>Chytridiomycota incertae sedis</taxon>
        <taxon>Chytridiomycetes</taxon>
        <taxon>Rhizophydiales</taxon>
        <taxon>Rhizophydiales incertae sedis</taxon>
        <taxon>Batrachochytrium</taxon>
    </lineage>
</organism>
<keyword evidence="1" id="KW-0472">Membrane</keyword>
<keyword evidence="1" id="KW-0812">Transmembrane</keyword>
<evidence type="ECO:0000256" key="1">
    <source>
        <dbReference type="SAM" id="Phobius"/>
    </source>
</evidence>
<evidence type="ECO:0000313" key="3">
    <source>
        <dbReference type="Proteomes" id="UP001648503"/>
    </source>
</evidence>
<name>A0ABQ8ETH6_9FUNG</name>
<dbReference type="EMBL" id="JAFCIX010000574">
    <property type="protein sequence ID" value="KAH6586374.1"/>
    <property type="molecule type" value="Genomic_DNA"/>
</dbReference>
<protein>
    <recommendedName>
        <fullName evidence="4">Altered inheritance of mitochondria protein 11</fullName>
    </recommendedName>
</protein>
<comment type="caution">
    <text evidence="2">The sequence shown here is derived from an EMBL/GenBank/DDBJ whole genome shotgun (WGS) entry which is preliminary data.</text>
</comment>
<feature type="transmembrane region" description="Helical" evidence="1">
    <location>
        <begin position="64"/>
        <end position="89"/>
    </location>
</feature>
<evidence type="ECO:0000313" key="2">
    <source>
        <dbReference type="EMBL" id="KAH6586374.1"/>
    </source>
</evidence>
<gene>
    <name evidence="2" type="ORF">BASA50_000547</name>
</gene>
<proteinExistence type="predicted"/>
<feature type="transmembrane region" description="Helical" evidence="1">
    <location>
        <begin position="20"/>
        <end position="37"/>
    </location>
</feature>
<sequence>MAEPSEQDPQESVLRHYKKAIVGAAALVGVGLMISTVRRRAANNRLFDQTVADHSRLHPRSGAYAFAIQTFLTSTTLVGCGALAISMGVASAMNVNSFQEFSIAMRDMTRRKYPWLQVSGDQDSPENIQSTTEFMEELVREMEMDDEGYQETPTSKFMHQKIKTEMGPLVP</sequence>